<dbReference type="Pfam" id="PF13359">
    <property type="entry name" value="DDE_Tnp_4"/>
    <property type="match status" value="1"/>
</dbReference>
<feature type="domain" description="DDE Tnp4" evidence="3">
    <location>
        <begin position="243"/>
        <end position="359"/>
    </location>
</feature>
<organism evidence="5 6">
    <name type="scientific">Crassostrea virginica</name>
    <name type="common">Eastern oyster</name>
    <dbReference type="NCBI Taxonomy" id="6565"/>
    <lineage>
        <taxon>Eukaryota</taxon>
        <taxon>Metazoa</taxon>
        <taxon>Spiralia</taxon>
        <taxon>Lophotrochozoa</taxon>
        <taxon>Mollusca</taxon>
        <taxon>Bivalvia</taxon>
        <taxon>Autobranchia</taxon>
        <taxon>Pteriomorphia</taxon>
        <taxon>Ostreida</taxon>
        <taxon>Ostreoidea</taxon>
        <taxon>Ostreidae</taxon>
        <taxon>Crassostrea</taxon>
    </lineage>
</organism>
<protein>
    <submittedName>
        <fullName evidence="6">Uncharacterized protein LOC111137953</fullName>
    </submittedName>
</protein>
<name>A0A8B8EZI0_CRAVI</name>
<dbReference type="AlphaFoldDB" id="A0A8B8EZI0"/>
<dbReference type="Proteomes" id="UP000694844">
    <property type="component" value="Chromosome 5"/>
</dbReference>
<dbReference type="OrthoDB" id="6109256at2759"/>
<accession>A0A8B8EZI0</accession>
<reference evidence="6" key="1">
    <citation type="submission" date="2025-08" db="UniProtKB">
        <authorList>
            <consortium name="RefSeq"/>
        </authorList>
    </citation>
    <scope>IDENTIFICATION</scope>
    <source>
        <tissue evidence="6">Whole sample</tissue>
    </source>
</reference>
<gene>
    <name evidence="6" type="primary">LOC111137953</name>
</gene>
<dbReference type="PANTHER" id="PTHR23080:SF133">
    <property type="entry name" value="SI:CH211-262I1.5-RELATED"/>
    <property type="match status" value="1"/>
</dbReference>
<dbReference type="PANTHER" id="PTHR23080">
    <property type="entry name" value="THAP DOMAIN PROTEIN"/>
    <property type="match status" value="1"/>
</dbReference>
<evidence type="ECO:0000313" key="5">
    <source>
        <dbReference type="Proteomes" id="UP000694844"/>
    </source>
</evidence>
<dbReference type="RefSeq" id="XP_022345391.1">
    <property type="nucleotide sequence ID" value="XM_022489683.1"/>
</dbReference>
<dbReference type="GeneID" id="111137953"/>
<feature type="domain" description="Transposase Helix-turn-helix" evidence="4">
    <location>
        <begin position="163"/>
        <end position="208"/>
    </location>
</feature>
<evidence type="ECO:0000313" key="6">
    <source>
        <dbReference type="RefSeq" id="XP_022345391.1"/>
    </source>
</evidence>
<sequence length="362" mass="41112">MQDVQVPFQPRISEKMGKLSRRKDRTLNVQGDRICDCHFKDRKKENGPTIFPWSSEKIFDFTDPCKIRRTETERKERTETETTAVCTSSPTADENLKHEVEELREQIRLTSTKRAFRLGDIIDDERKMLMYTSLRPDMFRTIDDLMHRFQIKYIDGWTPSFIPLSDQLLMTFMKLTMNTPFLDLAERFNTSAASVNNIVTSQMCALHEVLYEGLIENNIPSLQKCKGSMPTSFGDFSSCRIVLDATEITQDVPGNDMRLQASTYSGYKNSHTVKSVTGVAPNGALVFVSKLYPGSTSDVAIVEHSRVTEQLVAGDLILADKGFTIHKLLPQGVHLNIPPFLISKSQYTPSEEIAQNFIAEDH</sequence>
<dbReference type="Pfam" id="PF13613">
    <property type="entry name" value="HTH_Tnp_4"/>
    <property type="match status" value="1"/>
</dbReference>
<evidence type="ECO:0000259" key="3">
    <source>
        <dbReference type="Pfam" id="PF13359"/>
    </source>
</evidence>
<dbReference type="GO" id="GO:0046872">
    <property type="term" value="F:metal ion binding"/>
    <property type="evidence" value="ECO:0007669"/>
    <property type="project" value="UniProtKB-KW"/>
</dbReference>
<evidence type="ECO:0000256" key="2">
    <source>
        <dbReference type="ARBA" id="ARBA00022723"/>
    </source>
</evidence>
<dbReference type="InterPro" id="IPR027806">
    <property type="entry name" value="HARBI1_dom"/>
</dbReference>
<dbReference type="InterPro" id="IPR027805">
    <property type="entry name" value="Transposase_HTH_dom"/>
</dbReference>
<evidence type="ECO:0000259" key="4">
    <source>
        <dbReference type="Pfam" id="PF13613"/>
    </source>
</evidence>
<dbReference type="KEGG" id="cvn:111137953"/>
<comment type="cofactor">
    <cofactor evidence="1">
        <name>a divalent metal cation</name>
        <dbReference type="ChEBI" id="CHEBI:60240"/>
    </cofactor>
</comment>
<keyword evidence="5" id="KW-1185">Reference proteome</keyword>
<keyword evidence="2" id="KW-0479">Metal-binding</keyword>
<evidence type="ECO:0000256" key="1">
    <source>
        <dbReference type="ARBA" id="ARBA00001968"/>
    </source>
</evidence>
<proteinExistence type="predicted"/>